<accession>E8M348</accession>
<dbReference type="InterPro" id="IPR016187">
    <property type="entry name" value="CTDL_fold"/>
</dbReference>
<evidence type="ECO:0000256" key="2">
    <source>
        <dbReference type="SAM" id="SignalP"/>
    </source>
</evidence>
<evidence type="ECO:0000256" key="1">
    <source>
        <dbReference type="SAM" id="Coils"/>
    </source>
</evidence>
<dbReference type="GeneID" id="95568219"/>
<sequence length="609" mass="67970">MRFGLSTLLLALSPTLMASYAVAQEAPQSLMEIDDQIFTKHSELVTFEQFRDGQQALVNEQQSEITRLRSEAKTLAKGFEDSKAKLKRDYERMINDPNIDIATSQAAYQDAWQAVKNNQEQTLAAEHRLSELQADLDTKRAEIKTIRRLIENLETAKYSARAERLTQELNQNKKISVSFTNRCADSMTLAQCENQTKELALQKAVKEFRLSLIDQLSESNVVKTNLHRASISIHVIDHQTLESGFYDGMRYRSLMDVDLESRPDRTTACRLLNLDKQYCLTRGGRHNGESPALQQEVAWVNVTVGSNLYDDRVLIDGVSYGSTPVEVMLPIGEHTILVEKDGYYPFSKSVVVKSDYSVRAQLKERTNKPRSGDKFADSLSNGSKAPEMITVLKGQYKIGQNASESVNLDHAFGIGATPVTVSQFRTFIEQTKYQTDAELKNTCTALIDGEVTPMSKSSWQKPGFKQYPNSPVVCVSQNDAKAYAKWLSRQTGAKYRLPTAQEWEIAARAGSQNKYWWGNSFKTGKANTGWSGTPWSNVSTAPVSAFAPNKLGMYDAVGNVWQWTNGSSGVAKGGAWNFSPDMAAADQQLILSTFAASNYLGFRVVRELN</sequence>
<dbReference type="AlphaFoldDB" id="E8M348"/>
<dbReference type="Proteomes" id="UP000006228">
    <property type="component" value="Unassembled WGS sequence"/>
</dbReference>
<proteinExistence type="predicted"/>
<feature type="domain" description="Sulfatase-modifying factor enzyme-like" evidence="3">
    <location>
        <begin position="385"/>
        <end position="606"/>
    </location>
</feature>
<dbReference type="PANTHER" id="PTHR23150:SF19">
    <property type="entry name" value="FORMYLGLYCINE-GENERATING ENZYME"/>
    <property type="match status" value="1"/>
</dbReference>
<dbReference type="InterPro" id="IPR051043">
    <property type="entry name" value="Sulfatase_Mod_Factor_Kinase"/>
</dbReference>
<organism evidence="5 6">
    <name type="scientific">Vibrio sinaloensis DSM 21326</name>
    <dbReference type="NCBI Taxonomy" id="945550"/>
    <lineage>
        <taxon>Bacteria</taxon>
        <taxon>Pseudomonadati</taxon>
        <taxon>Pseudomonadota</taxon>
        <taxon>Gammaproteobacteria</taxon>
        <taxon>Vibrionales</taxon>
        <taxon>Vibrionaceae</taxon>
        <taxon>Vibrio</taxon>
        <taxon>Vibrio oreintalis group</taxon>
    </lineage>
</organism>
<evidence type="ECO:0000259" key="4">
    <source>
        <dbReference type="Pfam" id="PF08308"/>
    </source>
</evidence>
<dbReference type="RefSeq" id="WP_008074450.1">
    <property type="nucleotide sequence ID" value="NZ_AEVT01000018.1"/>
</dbReference>
<dbReference type="GO" id="GO:0120147">
    <property type="term" value="F:formylglycine-generating oxidase activity"/>
    <property type="evidence" value="ECO:0007669"/>
    <property type="project" value="TreeGrafter"/>
</dbReference>
<dbReference type="Pfam" id="PF03781">
    <property type="entry name" value="FGE-sulfatase"/>
    <property type="match status" value="1"/>
</dbReference>
<feature type="coiled-coil region" evidence="1">
    <location>
        <begin position="129"/>
        <end position="156"/>
    </location>
</feature>
<keyword evidence="2" id="KW-0732">Signal</keyword>
<dbReference type="OrthoDB" id="9768004at2"/>
<dbReference type="PANTHER" id="PTHR23150">
    <property type="entry name" value="SULFATASE MODIFYING FACTOR 1, 2"/>
    <property type="match status" value="1"/>
</dbReference>
<evidence type="ECO:0000313" key="6">
    <source>
        <dbReference type="Proteomes" id="UP000006228"/>
    </source>
</evidence>
<dbReference type="InterPro" id="IPR042095">
    <property type="entry name" value="SUMF_sf"/>
</dbReference>
<feature type="coiled-coil region" evidence="1">
    <location>
        <begin position="51"/>
        <end position="96"/>
    </location>
</feature>
<dbReference type="SUPFAM" id="SSF56436">
    <property type="entry name" value="C-type lectin-like"/>
    <property type="match status" value="1"/>
</dbReference>
<evidence type="ECO:0008006" key="7">
    <source>
        <dbReference type="Google" id="ProtNLM"/>
    </source>
</evidence>
<keyword evidence="1" id="KW-0175">Coiled coil</keyword>
<evidence type="ECO:0000259" key="3">
    <source>
        <dbReference type="Pfam" id="PF03781"/>
    </source>
</evidence>
<dbReference type="Pfam" id="PF08308">
    <property type="entry name" value="PEGA"/>
    <property type="match status" value="1"/>
</dbReference>
<gene>
    <name evidence="5" type="ORF">VISI1226_13006</name>
</gene>
<name>E8M348_PHOS4</name>
<evidence type="ECO:0000313" key="5">
    <source>
        <dbReference type="EMBL" id="EGA71706.1"/>
    </source>
</evidence>
<comment type="caution">
    <text evidence="5">The sequence shown here is derived from an EMBL/GenBank/DDBJ whole genome shotgun (WGS) entry which is preliminary data.</text>
</comment>
<feature type="chain" id="PRO_5003224680" description="NirV" evidence="2">
    <location>
        <begin position="24"/>
        <end position="609"/>
    </location>
</feature>
<dbReference type="InterPro" id="IPR005532">
    <property type="entry name" value="SUMF_dom"/>
</dbReference>
<dbReference type="eggNOG" id="COG1262">
    <property type="taxonomic scope" value="Bacteria"/>
</dbReference>
<dbReference type="InterPro" id="IPR013229">
    <property type="entry name" value="PEGA"/>
</dbReference>
<dbReference type="Gene3D" id="3.90.1580.10">
    <property type="entry name" value="paralog of FGE (formylglycine-generating enzyme)"/>
    <property type="match status" value="1"/>
</dbReference>
<protein>
    <recommendedName>
        <fullName evidence="7">NirV</fullName>
    </recommendedName>
</protein>
<feature type="domain" description="PEGA" evidence="4">
    <location>
        <begin position="299"/>
        <end position="364"/>
    </location>
</feature>
<reference evidence="5 6" key="1">
    <citation type="journal article" date="2012" name="Int. J. Syst. Evol. Microbiol.">
        <title>Vibrio caribbeanicus sp. nov., isolated from the marine sponge Scleritoderma cyanea.</title>
        <authorList>
            <person name="Hoffmann M."/>
            <person name="Monday S.R."/>
            <person name="Allard M.W."/>
            <person name="Strain E.A."/>
            <person name="Whittaker P."/>
            <person name="Naum M."/>
            <person name="McCarthy P.J."/>
            <person name="Lopez J.V."/>
            <person name="Fischer M."/>
            <person name="Brown E.W."/>
        </authorList>
    </citation>
    <scope>NUCLEOTIDE SEQUENCE [LARGE SCALE GENOMIC DNA]</scope>
    <source>
        <strain evidence="6">DSMZ 21326</strain>
    </source>
</reference>
<dbReference type="EMBL" id="AEVT01000018">
    <property type="protein sequence ID" value="EGA71706.1"/>
    <property type="molecule type" value="Genomic_DNA"/>
</dbReference>
<feature type="signal peptide" evidence="2">
    <location>
        <begin position="1"/>
        <end position="23"/>
    </location>
</feature>